<feature type="compositionally biased region" description="Low complexity" evidence="1">
    <location>
        <begin position="58"/>
        <end position="76"/>
    </location>
</feature>
<dbReference type="Proteomes" id="UP000509626">
    <property type="component" value="Chromosome"/>
</dbReference>
<dbReference type="KEGG" id="halu:HUG12_12890"/>
<accession>A0A7D5LBG2</accession>
<evidence type="ECO:0000256" key="1">
    <source>
        <dbReference type="SAM" id="MobiDB-lite"/>
    </source>
</evidence>
<gene>
    <name evidence="2" type="ORF">HUG12_12890</name>
</gene>
<reference evidence="2 3" key="1">
    <citation type="submission" date="2020-06" db="EMBL/GenBank/DDBJ databases">
        <title>NJ-3-1, isolated from saline soil.</title>
        <authorList>
            <person name="Cui H.L."/>
            <person name="Shi X."/>
        </authorList>
    </citation>
    <scope>NUCLEOTIDE SEQUENCE [LARGE SCALE GENOMIC DNA]</scope>
    <source>
        <strain evidence="2 3">NJ-3-1</strain>
    </source>
</reference>
<proteinExistence type="predicted"/>
<keyword evidence="3" id="KW-1185">Reference proteome</keyword>
<evidence type="ECO:0000313" key="2">
    <source>
        <dbReference type="EMBL" id="QLG62571.1"/>
    </source>
</evidence>
<dbReference type="AlphaFoldDB" id="A0A7D5LBG2"/>
<name>A0A7D5LBG2_9EURY</name>
<dbReference type="GeneID" id="56038371"/>
<protein>
    <submittedName>
        <fullName evidence="2">Uncharacterized protein</fullName>
    </submittedName>
</protein>
<feature type="compositionally biased region" description="Polar residues" evidence="1">
    <location>
        <begin position="23"/>
        <end position="43"/>
    </location>
</feature>
<feature type="region of interest" description="Disordered" evidence="1">
    <location>
        <begin position="1"/>
        <end position="141"/>
    </location>
</feature>
<dbReference type="RefSeq" id="WP_179269156.1">
    <property type="nucleotide sequence ID" value="NZ_CP058579.1"/>
</dbReference>
<organism evidence="2 3">
    <name type="scientific">Halorarum salinum</name>
    <dbReference type="NCBI Taxonomy" id="2743089"/>
    <lineage>
        <taxon>Archaea</taxon>
        <taxon>Methanobacteriati</taxon>
        <taxon>Methanobacteriota</taxon>
        <taxon>Stenosarchaea group</taxon>
        <taxon>Halobacteria</taxon>
        <taxon>Halobacteriales</taxon>
        <taxon>Haloferacaceae</taxon>
        <taxon>Halorarum</taxon>
    </lineage>
</organism>
<dbReference type="EMBL" id="CP058579">
    <property type="protein sequence ID" value="QLG62571.1"/>
    <property type="molecule type" value="Genomic_DNA"/>
</dbReference>
<sequence length="141" mass="14360">MTVTVRDQPEVVHLGRSPDPSGEASTAANTYQTPSSAVTSIESGESRYWNDSRTATRVTDTVAPSTASSSPIATDPSGDDDPPGEPVDAGDRIGSSVRGSEPVPSPPDGAAQPAIPARAVPATPSTRRRVEGIGYGSCGGR</sequence>
<evidence type="ECO:0000313" key="3">
    <source>
        <dbReference type="Proteomes" id="UP000509626"/>
    </source>
</evidence>